<organism evidence="2 3">
    <name type="scientific">Actinokineospora fastidiosa</name>
    <dbReference type="NCBI Taxonomy" id="1816"/>
    <lineage>
        <taxon>Bacteria</taxon>
        <taxon>Bacillati</taxon>
        <taxon>Actinomycetota</taxon>
        <taxon>Actinomycetes</taxon>
        <taxon>Pseudonocardiales</taxon>
        <taxon>Pseudonocardiaceae</taxon>
        <taxon>Actinokineospora</taxon>
    </lineage>
</organism>
<dbReference type="Pfam" id="PF03551">
    <property type="entry name" value="PadR"/>
    <property type="match status" value="1"/>
</dbReference>
<accession>A0A918L747</accession>
<dbReference type="RefSeq" id="WP_189208486.1">
    <property type="nucleotide sequence ID" value="NZ_BMRB01000001.1"/>
</dbReference>
<sequence length="183" mass="20402">MSATRMLVLGIIRGAGPAHGYKVRAELMGWNAQEWARINPGSIYHAIRKAAADGLLVEAPDDAREAGPDRMRYAVTEAGERELRDLVRAGLRVTRDPFMLNAAVAMLPVLERAEAVAALDERLAELRTAVAELESWGDRTPYESPEHVIEQVRLWLAQVRADIDWSSGLRRRLLDGAYRMADD</sequence>
<keyword evidence="3" id="KW-1185">Reference proteome</keyword>
<dbReference type="PANTHER" id="PTHR33169">
    <property type="entry name" value="PADR-FAMILY TRANSCRIPTIONAL REGULATOR"/>
    <property type="match status" value="1"/>
</dbReference>
<dbReference type="PANTHER" id="PTHR33169:SF14">
    <property type="entry name" value="TRANSCRIPTIONAL REGULATOR RV3488"/>
    <property type="match status" value="1"/>
</dbReference>
<comment type="caution">
    <text evidence="2">The sequence shown here is derived from an EMBL/GenBank/DDBJ whole genome shotgun (WGS) entry which is preliminary data.</text>
</comment>
<dbReference type="Gene3D" id="1.10.10.10">
    <property type="entry name" value="Winged helix-like DNA-binding domain superfamily/Winged helix DNA-binding domain"/>
    <property type="match status" value="1"/>
</dbReference>
<gene>
    <name evidence="2" type="ORF">GCM10010171_03250</name>
</gene>
<proteinExistence type="predicted"/>
<protein>
    <submittedName>
        <fullName evidence="2">PadR family transcriptional regulator</fullName>
    </submittedName>
</protein>
<dbReference type="InterPro" id="IPR005149">
    <property type="entry name" value="Tscrpt_reg_PadR_N"/>
</dbReference>
<dbReference type="InterPro" id="IPR036388">
    <property type="entry name" value="WH-like_DNA-bd_sf"/>
</dbReference>
<dbReference type="AlphaFoldDB" id="A0A918L747"/>
<reference evidence="2" key="1">
    <citation type="journal article" date="2014" name="Int. J. Syst. Evol. Microbiol.">
        <title>Complete genome sequence of Corynebacterium casei LMG S-19264T (=DSM 44701T), isolated from a smear-ripened cheese.</title>
        <authorList>
            <consortium name="US DOE Joint Genome Institute (JGI-PGF)"/>
            <person name="Walter F."/>
            <person name="Albersmeier A."/>
            <person name="Kalinowski J."/>
            <person name="Ruckert C."/>
        </authorList>
    </citation>
    <scope>NUCLEOTIDE SEQUENCE</scope>
    <source>
        <strain evidence="2">JCM 3276</strain>
    </source>
</reference>
<dbReference type="SUPFAM" id="SSF46785">
    <property type="entry name" value="Winged helix' DNA-binding domain"/>
    <property type="match status" value="1"/>
</dbReference>
<evidence type="ECO:0000313" key="2">
    <source>
        <dbReference type="EMBL" id="GGS14690.1"/>
    </source>
</evidence>
<dbReference type="EMBL" id="BMRB01000001">
    <property type="protein sequence ID" value="GGS14690.1"/>
    <property type="molecule type" value="Genomic_DNA"/>
</dbReference>
<feature type="domain" description="Transcription regulator PadR N-terminal" evidence="1">
    <location>
        <begin position="8"/>
        <end position="84"/>
    </location>
</feature>
<dbReference type="InterPro" id="IPR036390">
    <property type="entry name" value="WH_DNA-bd_sf"/>
</dbReference>
<reference evidence="2" key="2">
    <citation type="submission" date="2020-09" db="EMBL/GenBank/DDBJ databases">
        <authorList>
            <person name="Sun Q."/>
            <person name="Ohkuma M."/>
        </authorList>
    </citation>
    <scope>NUCLEOTIDE SEQUENCE</scope>
    <source>
        <strain evidence="2">JCM 3276</strain>
    </source>
</reference>
<name>A0A918L747_9PSEU</name>
<evidence type="ECO:0000313" key="3">
    <source>
        <dbReference type="Proteomes" id="UP000660680"/>
    </source>
</evidence>
<dbReference type="Proteomes" id="UP000660680">
    <property type="component" value="Unassembled WGS sequence"/>
</dbReference>
<dbReference type="InterPro" id="IPR052509">
    <property type="entry name" value="Metal_resp_DNA-bind_regulator"/>
</dbReference>
<evidence type="ECO:0000259" key="1">
    <source>
        <dbReference type="Pfam" id="PF03551"/>
    </source>
</evidence>